<dbReference type="EMBL" id="CP140154">
    <property type="protein sequence ID" value="WQG92880.1"/>
    <property type="molecule type" value="Genomic_DNA"/>
</dbReference>
<feature type="chain" id="PRO_5012272855" evidence="2">
    <location>
        <begin position="27"/>
        <end position="242"/>
    </location>
</feature>
<evidence type="ECO:0000256" key="1">
    <source>
        <dbReference type="SAM" id="MobiDB-lite"/>
    </source>
</evidence>
<feature type="signal peptide" evidence="2">
    <location>
        <begin position="1"/>
        <end position="26"/>
    </location>
</feature>
<dbReference type="RefSeq" id="WP_072360035.1">
    <property type="nucleotide sequence ID" value="NZ_CP139972.1"/>
</dbReference>
<organism evidence="3 5">
    <name type="scientific">Chitinophaga sancti</name>
    <dbReference type="NCBI Taxonomy" id="1004"/>
    <lineage>
        <taxon>Bacteria</taxon>
        <taxon>Pseudomonadati</taxon>
        <taxon>Bacteroidota</taxon>
        <taxon>Chitinophagia</taxon>
        <taxon>Chitinophagales</taxon>
        <taxon>Chitinophagaceae</taxon>
        <taxon>Chitinophaga</taxon>
    </lineage>
</organism>
<accession>A0A1K1PW21</accession>
<proteinExistence type="predicted"/>
<dbReference type="STRING" id="1004.SAMN05661012_02306"/>
<evidence type="ECO:0000313" key="5">
    <source>
        <dbReference type="Proteomes" id="UP000183788"/>
    </source>
</evidence>
<feature type="compositionally biased region" description="Basic and acidic residues" evidence="1">
    <location>
        <begin position="218"/>
        <end position="232"/>
    </location>
</feature>
<evidence type="ECO:0000313" key="6">
    <source>
        <dbReference type="Proteomes" id="UP001326715"/>
    </source>
</evidence>
<dbReference type="Proteomes" id="UP001326715">
    <property type="component" value="Chromosome"/>
</dbReference>
<sequence length="242" mass="26463">MMHVRKQPFLLLTLFVLCSASITSYAQSLKEFFANTATPLTYLGVDFSLTKIQGETATPTEIKEKFEPINAVIITEAKKYDVTGAFKRTAPVTNYTEAINKVNDDANVSKMKTDNVSDLGTLTPAEIAKHVKVYNLSGKSGIGLVFIMDGMSKTNKEAAMYAVLLDLGTKKVLNSEKITGKAQGFGFRNYWAYTVYKVLHTISTDKYKDWANAAAAAPEEKVAEAPKADTAKPKAKKGKKAV</sequence>
<reference evidence="4 6" key="2">
    <citation type="submission" date="2023-11" db="EMBL/GenBank/DDBJ databases">
        <title>MicrobeMod: A computational toolkit for identifying prokaryotic methylation and restriction-modification with nanopore sequencing.</title>
        <authorList>
            <person name="Crits-Christoph A."/>
            <person name="Kang S.C."/>
            <person name="Lee H."/>
            <person name="Ostrov N."/>
        </authorList>
    </citation>
    <scope>NUCLEOTIDE SEQUENCE [LARGE SCALE GENOMIC DNA]</scope>
    <source>
        <strain evidence="4 6">ATCC 23090</strain>
    </source>
</reference>
<evidence type="ECO:0000256" key="2">
    <source>
        <dbReference type="SAM" id="SignalP"/>
    </source>
</evidence>
<dbReference type="OrthoDB" id="1003359at2"/>
<evidence type="ECO:0000313" key="3">
    <source>
        <dbReference type="EMBL" id="SFW51831.1"/>
    </source>
</evidence>
<dbReference type="AlphaFoldDB" id="A0A1K1PW21"/>
<dbReference type="EMBL" id="FPIZ01000006">
    <property type="protein sequence ID" value="SFW51831.1"/>
    <property type="molecule type" value="Genomic_DNA"/>
</dbReference>
<reference evidence="3 5" key="1">
    <citation type="submission" date="2016-11" db="EMBL/GenBank/DDBJ databases">
        <authorList>
            <person name="Jaros S."/>
            <person name="Januszkiewicz K."/>
            <person name="Wedrychowicz H."/>
        </authorList>
    </citation>
    <scope>NUCLEOTIDE SEQUENCE [LARGE SCALE GENOMIC DNA]</scope>
    <source>
        <strain evidence="3 5">DSM 784</strain>
    </source>
</reference>
<evidence type="ECO:0000313" key="4">
    <source>
        <dbReference type="EMBL" id="WQG92880.1"/>
    </source>
</evidence>
<dbReference type="Proteomes" id="UP000183788">
    <property type="component" value="Unassembled WGS sequence"/>
</dbReference>
<feature type="compositionally biased region" description="Basic residues" evidence="1">
    <location>
        <begin position="233"/>
        <end position="242"/>
    </location>
</feature>
<feature type="region of interest" description="Disordered" evidence="1">
    <location>
        <begin position="217"/>
        <end position="242"/>
    </location>
</feature>
<protein>
    <submittedName>
        <fullName evidence="3">Uncharacterized protein</fullName>
    </submittedName>
</protein>
<name>A0A1K1PW21_9BACT</name>
<keyword evidence="6" id="KW-1185">Reference proteome</keyword>
<gene>
    <name evidence="3" type="ORF">SAMN05661012_02306</name>
    <name evidence="4" type="ORF">SR876_15275</name>
</gene>
<keyword evidence="2" id="KW-0732">Signal</keyword>